<organism evidence="2 3">
    <name type="scientific">Vibrio parahaemolyticus</name>
    <dbReference type="NCBI Taxonomy" id="670"/>
    <lineage>
        <taxon>Bacteria</taxon>
        <taxon>Pseudomonadati</taxon>
        <taxon>Pseudomonadota</taxon>
        <taxon>Gammaproteobacteria</taxon>
        <taxon>Vibrionales</taxon>
        <taxon>Vibrionaceae</taxon>
        <taxon>Vibrio</taxon>
    </lineage>
</organism>
<reference evidence="2 3" key="1">
    <citation type="journal article" date="2017" name="Appl. Environ. Microbiol.">
        <title>Parallel evolution of two clades of a major Atlantic endemic Vibrio parahaemolyticus pathogen lineage by independent acquisition of related pathogenicity islands.</title>
        <authorList>
            <person name="Xu F."/>
            <person name="Gonzalez-Escalona N."/>
            <person name="Drees K.P."/>
            <person name="Sebra R.P."/>
            <person name="Cooper V.S."/>
            <person name="Jones S.H."/>
            <person name="Whistler C.A."/>
        </authorList>
    </citation>
    <scope>NUCLEOTIDE SEQUENCE [LARGE SCALE GENOMIC DNA]</scope>
    <source>
        <strain evidence="2 3">MAVP-3</strain>
    </source>
</reference>
<evidence type="ECO:0000313" key="3">
    <source>
        <dbReference type="Proteomes" id="UP000214596"/>
    </source>
</evidence>
<accession>A0A227J0M5</accession>
<dbReference type="InterPro" id="IPR006311">
    <property type="entry name" value="TAT_signal"/>
</dbReference>
<protein>
    <recommendedName>
        <fullName evidence="4">Twin-arginine translocation signal domain-containing protein</fullName>
    </recommendedName>
</protein>
<evidence type="ECO:0008006" key="4">
    <source>
        <dbReference type="Google" id="ProtNLM"/>
    </source>
</evidence>
<evidence type="ECO:0000256" key="1">
    <source>
        <dbReference type="ARBA" id="ARBA00022729"/>
    </source>
</evidence>
<dbReference type="Proteomes" id="UP000214596">
    <property type="component" value="Unassembled WGS sequence"/>
</dbReference>
<name>A0A227J0M5_VIBPH</name>
<feature type="non-terminal residue" evidence="2">
    <location>
        <position position="22"/>
    </location>
</feature>
<dbReference type="EMBL" id="NIXT01004161">
    <property type="protein sequence ID" value="OXE28610.1"/>
    <property type="molecule type" value="Genomic_DNA"/>
</dbReference>
<gene>
    <name evidence="2" type="ORF">CA163_32995</name>
</gene>
<evidence type="ECO:0000313" key="2">
    <source>
        <dbReference type="EMBL" id="OXE28610.1"/>
    </source>
</evidence>
<keyword evidence="1" id="KW-0732">Signal</keyword>
<dbReference type="InterPro" id="IPR019546">
    <property type="entry name" value="TAT_signal_bac_arc"/>
</dbReference>
<dbReference type="AlphaFoldDB" id="A0A227J0M5"/>
<dbReference type="NCBIfam" id="TIGR01409">
    <property type="entry name" value="TAT_signal_seq"/>
    <property type="match status" value="1"/>
</dbReference>
<sequence length="22" mass="2370">MSLSRRDFMKVVSSTAVATGLI</sequence>
<proteinExistence type="predicted"/>
<comment type="caution">
    <text evidence="2">The sequence shown here is derived from an EMBL/GenBank/DDBJ whole genome shotgun (WGS) entry which is preliminary data.</text>
</comment>
<dbReference type="PROSITE" id="PS51318">
    <property type="entry name" value="TAT"/>
    <property type="match status" value="1"/>
</dbReference>